<dbReference type="Gene3D" id="1.10.10.60">
    <property type="entry name" value="Homeodomain-like"/>
    <property type="match status" value="1"/>
</dbReference>
<feature type="region of interest" description="Disordered" evidence="1">
    <location>
        <begin position="645"/>
        <end position="709"/>
    </location>
</feature>
<comment type="caution">
    <text evidence="5">The sequence shown here is derived from an EMBL/GenBank/DDBJ whole genome shotgun (WGS) entry which is preliminary data.</text>
</comment>
<feature type="compositionally biased region" description="Polar residues" evidence="1">
    <location>
        <begin position="76"/>
        <end position="88"/>
    </location>
</feature>
<feature type="compositionally biased region" description="Polar residues" evidence="1">
    <location>
        <begin position="34"/>
        <end position="43"/>
    </location>
</feature>
<dbReference type="InterPro" id="IPR009057">
    <property type="entry name" value="Homeodomain-like_sf"/>
</dbReference>
<protein>
    <submittedName>
        <fullName evidence="5">Uncharacterized protein</fullName>
    </submittedName>
</protein>
<dbReference type="Proteomes" id="UP000310158">
    <property type="component" value="Unassembled WGS sequence"/>
</dbReference>
<feature type="compositionally biased region" description="Basic and acidic residues" evidence="1">
    <location>
        <begin position="281"/>
        <end position="294"/>
    </location>
</feature>
<evidence type="ECO:0000259" key="4">
    <source>
        <dbReference type="PROSITE" id="PS51294"/>
    </source>
</evidence>
<sequence>MSTRVQKGGTIFKPVAKARPRPATANGGRASATPDPQRSNASNDLLRDPATPAPSSSSMPPPSIIPSKPAPPADSQNIIASRSDQVQELSEHSVRDPSISTRTINPPRLIQPVMPTVSTPSSVQPSQPTLPLPQSQIATHSASAAVYPTPNMPVPLVVGSRATPISSARSTPAPPLVQTNHHNLTESSPSTHLQLPLHHLPTFQPSLPSQLGSSSLPLPNGELQFDFSSMAPPELRLSNGQSSLNREGSTTYRLQLTSEIVVNSLRPRRQASKKSANTAEGRSENVSEPSEARTRRPRARKPAEGLQDPITSEAGLDGPRRKRRTRKVAVAEVPEHGEEDSEPAAKKRKRKTSGGTRGRKKSRAASLSPYDPDADPGEELDPTVTTMAALCEDSGQGRVSSKAAQIFDNHATWKRTNRERRARMRAIMEARKYGKNEDEVEAEGARAEPAAAGPSDTTASSSTHHIAEIQKEIGEEGEDIESHEGFDYSQSVHTSRFNVKVRIGPNGETILDEESLYVDRAEEDDTENYAHVEESDATKFVNSASYGKKFRGCRWSAEETELFYEALSQFGENYELISYVLPGRDRKSCKNKFKAEDKKNPNRITYCLNNRIPYDMQTLTRMTGKDFSGPTPIISAPARPNLSQLNSQTAQASGVTADSANRDEQPDSAAAGPSNVKAHGNAGKKKGRKKQDDGVEVLGAIDDADWDAE</sequence>
<dbReference type="PROSITE" id="PS51293">
    <property type="entry name" value="SANT"/>
    <property type="match status" value="1"/>
</dbReference>
<dbReference type="OrthoDB" id="272624at2759"/>
<feature type="region of interest" description="Disordered" evidence="1">
    <location>
        <begin position="204"/>
        <end position="226"/>
    </location>
</feature>
<dbReference type="PROSITE" id="PS50090">
    <property type="entry name" value="MYB_LIKE"/>
    <property type="match status" value="1"/>
</dbReference>
<dbReference type="SMART" id="SM00717">
    <property type="entry name" value="SANT"/>
    <property type="match status" value="1"/>
</dbReference>
<feature type="domain" description="HTH myb-type" evidence="4">
    <location>
        <begin position="547"/>
        <end position="601"/>
    </location>
</feature>
<reference evidence="5 6" key="1">
    <citation type="submission" date="2019-02" db="EMBL/GenBank/DDBJ databases">
        <title>Genome sequencing of the rare red list fungi Bondarzewia mesenterica.</title>
        <authorList>
            <person name="Buettner E."/>
            <person name="Kellner H."/>
        </authorList>
    </citation>
    <scope>NUCLEOTIDE SEQUENCE [LARGE SCALE GENOMIC DNA]</scope>
    <source>
        <strain evidence="5 6">DSM 108281</strain>
    </source>
</reference>
<evidence type="ECO:0000256" key="1">
    <source>
        <dbReference type="SAM" id="MobiDB-lite"/>
    </source>
</evidence>
<dbReference type="SUPFAM" id="SSF46689">
    <property type="entry name" value="Homeodomain-like"/>
    <property type="match status" value="1"/>
</dbReference>
<evidence type="ECO:0000313" key="5">
    <source>
        <dbReference type="EMBL" id="THH19035.1"/>
    </source>
</evidence>
<feature type="compositionally biased region" description="Low complexity" evidence="1">
    <location>
        <begin position="111"/>
        <end position="131"/>
    </location>
</feature>
<keyword evidence="6" id="KW-1185">Reference proteome</keyword>
<feature type="compositionally biased region" description="Low complexity" evidence="1">
    <location>
        <begin position="204"/>
        <end position="219"/>
    </location>
</feature>
<feature type="compositionally biased region" description="Low complexity" evidence="1">
    <location>
        <begin position="49"/>
        <end position="58"/>
    </location>
</feature>
<dbReference type="PROSITE" id="PS51294">
    <property type="entry name" value="HTH_MYB"/>
    <property type="match status" value="1"/>
</dbReference>
<proteinExistence type="predicted"/>
<dbReference type="CDD" id="cd00167">
    <property type="entry name" value="SANT"/>
    <property type="match status" value="1"/>
</dbReference>
<gene>
    <name evidence="5" type="ORF">EW146_g2046</name>
</gene>
<organism evidence="5 6">
    <name type="scientific">Bondarzewia mesenterica</name>
    <dbReference type="NCBI Taxonomy" id="1095465"/>
    <lineage>
        <taxon>Eukaryota</taxon>
        <taxon>Fungi</taxon>
        <taxon>Dikarya</taxon>
        <taxon>Basidiomycota</taxon>
        <taxon>Agaricomycotina</taxon>
        <taxon>Agaricomycetes</taxon>
        <taxon>Russulales</taxon>
        <taxon>Bondarzewiaceae</taxon>
        <taxon>Bondarzewia</taxon>
    </lineage>
</organism>
<feature type="domain" description="SANT" evidence="3">
    <location>
        <begin position="554"/>
        <end position="601"/>
    </location>
</feature>
<dbReference type="Pfam" id="PF15963">
    <property type="entry name" value="Myb_DNA-bind_7"/>
    <property type="match status" value="1"/>
</dbReference>
<feature type="compositionally biased region" description="Basic residues" evidence="1">
    <location>
        <begin position="346"/>
        <end position="363"/>
    </location>
</feature>
<dbReference type="AlphaFoldDB" id="A0A4S4M2D8"/>
<dbReference type="PANTHER" id="PTHR22929">
    <property type="entry name" value="RNA POLYMERASE III TRANSCRIPTION INITIATION FACTOR B"/>
    <property type="match status" value="1"/>
</dbReference>
<dbReference type="GO" id="GO:0070898">
    <property type="term" value="P:RNA polymerase III preinitiation complex assembly"/>
    <property type="evidence" value="ECO:0007669"/>
    <property type="project" value="TreeGrafter"/>
</dbReference>
<dbReference type="InterPro" id="IPR017930">
    <property type="entry name" value="Myb_dom"/>
</dbReference>
<dbReference type="InterPro" id="IPR017884">
    <property type="entry name" value="SANT_dom"/>
</dbReference>
<feature type="compositionally biased region" description="Acidic residues" evidence="1">
    <location>
        <begin position="372"/>
        <end position="381"/>
    </location>
</feature>
<evidence type="ECO:0000259" key="2">
    <source>
        <dbReference type="PROSITE" id="PS50090"/>
    </source>
</evidence>
<evidence type="ECO:0000313" key="6">
    <source>
        <dbReference type="Proteomes" id="UP000310158"/>
    </source>
</evidence>
<evidence type="ECO:0000259" key="3">
    <source>
        <dbReference type="PROSITE" id="PS51293"/>
    </source>
</evidence>
<dbReference type="InterPro" id="IPR039467">
    <property type="entry name" value="TFIIIB_B''_Myb"/>
</dbReference>
<feature type="region of interest" description="Disordered" evidence="1">
    <location>
        <begin position="265"/>
        <end position="381"/>
    </location>
</feature>
<dbReference type="InterPro" id="IPR001005">
    <property type="entry name" value="SANT/Myb"/>
</dbReference>
<dbReference type="GO" id="GO:0000126">
    <property type="term" value="C:transcription factor TFIIIB complex"/>
    <property type="evidence" value="ECO:0007669"/>
    <property type="project" value="TreeGrafter"/>
</dbReference>
<dbReference type="PANTHER" id="PTHR22929:SF0">
    <property type="entry name" value="TRANSCRIPTION FACTOR TFIIIB COMPONENT B'' HOMOLOG"/>
    <property type="match status" value="1"/>
</dbReference>
<feature type="domain" description="Myb-like" evidence="2">
    <location>
        <begin position="554"/>
        <end position="594"/>
    </location>
</feature>
<name>A0A4S4M2D8_9AGAM</name>
<accession>A0A4S4M2D8</accession>
<dbReference type="GO" id="GO:0001156">
    <property type="term" value="F:TFIIIC-class transcription factor complex binding"/>
    <property type="evidence" value="ECO:0007669"/>
    <property type="project" value="TreeGrafter"/>
</dbReference>
<feature type="compositionally biased region" description="Polar residues" evidence="1">
    <location>
        <begin position="645"/>
        <end position="659"/>
    </location>
</feature>
<dbReference type="EMBL" id="SGPL01000056">
    <property type="protein sequence ID" value="THH19035.1"/>
    <property type="molecule type" value="Genomic_DNA"/>
</dbReference>
<feature type="compositionally biased region" description="Pro residues" evidence="1">
    <location>
        <begin position="59"/>
        <end position="72"/>
    </location>
</feature>
<feature type="region of interest" description="Disordered" evidence="1">
    <location>
        <begin position="1"/>
        <end position="131"/>
    </location>
</feature>
<feature type="region of interest" description="Disordered" evidence="1">
    <location>
        <begin position="433"/>
        <end position="463"/>
    </location>
</feature>